<feature type="domain" description="ChsH2 rubredoxin-like zinc ribbon" evidence="2">
    <location>
        <begin position="25"/>
        <end position="55"/>
    </location>
</feature>
<gene>
    <name evidence="3" type="ORF">METZ01_LOCUS99536</name>
</gene>
<dbReference type="Pfam" id="PF01796">
    <property type="entry name" value="OB_ChsH2_C"/>
    <property type="match status" value="1"/>
</dbReference>
<dbReference type="InterPro" id="IPR022002">
    <property type="entry name" value="ChsH2_Znr"/>
</dbReference>
<evidence type="ECO:0000259" key="2">
    <source>
        <dbReference type="Pfam" id="PF12172"/>
    </source>
</evidence>
<dbReference type="AlphaFoldDB" id="A0A381W2H3"/>
<protein>
    <recommendedName>
        <fullName evidence="4">DUF35 domain-containing protein</fullName>
    </recommendedName>
</protein>
<dbReference type="PANTHER" id="PTHR34075">
    <property type="entry name" value="BLR3430 PROTEIN"/>
    <property type="match status" value="1"/>
</dbReference>
<accession>A0A381W2H3</accession>
<organism evidence="3">
    <name type="scientific">marine metagenome</name>
    <dbReference type="NCBI Taxonomy" id="408172"/>
    <lineage>
        <taxon>unclassified sequences</taxon>
        <taxon>metagenomes</taxon>
        <taxon>ecological metagenomes</taxon>
    </lineage>
</organism>
<sequence length="142" mass="16130">MTKESSAYDKPLPVPLHEDLSKPFWEATKRHELIMPKCNSCSSIFFYPREACPECTSMDLSWTKVSGKGRVYSYTHVRQSVHPSFQSANGHIYAIVELAEGPKIPSNILECDPENVQVDMNVIATFEDIDEDVTLLKFKPYS</sequence>
<name>A0A381W2H3_9ZZZZ</name>
<dbReference type="EMBL" id="UINC01010500">
    <property type="protein sequence ID" value="SVA46682.1"/>
    <property type="molecule type" value="Genomic_DNA"/>
</dbReference>
<feature type="domain" description="ChsH2 C-terminal OB-fold" evidence="1">
    <location>
        <begin position="62"/>
        <end position="126"/>
    </location>
</feature>
<evidence type="ECO:0000259" key="1">
    <source>
        <dbReference type="Pfam" id="PF01796"/>
    </source>
</evidence>
<dbReference type="SUPFAM" id="SSF50249">
    <property type="entry name" value="Nucleic acid-binding proteins"/>
    <property type="match status" value="1"/>
</dbReference>
<evidence type="ECO:0000313" key="3">
    <source>
        <dbReference type="EMBL" id="SVA46682.1"/>
    </source>
</evidence>
<dbReference type="PANTHER" id="PTHR34075:SF5">
    <property type="entry name" value="BLR3430 PROTEIN"/>
    <property type="match status" value="1"/>
</dbReference>
<dbReference type="InterPro" id="IPR052513">
    <property type="entry name" value="Thioester_dehydratase-like"/>
</dbReference>
<evidence type="ECO:0008006" key="4">
    <source>
        <dbReference type="Google" id="ProtNLM"/>
    </source>
</evidence>
<dbReference type="InterPro" id="IPR012340">
    <property type="entry name" value="NA-bd_OB-fold"/>
</dbReference>
<proteinExistence type="predicted"/>
<dbReference type="Pfam" id="PF12172">
    <property type="entry name" value="zf-ChsH2"/>
    <property type="match status" value="1"/>
</dbReference>
<dbReference type="Gene3D" id="6.10.30.10">
    <property type="match status" value="1"/>
</dbReference>
<dbReference type="InterPro" id="IPR002878">
    <property type="entry name" value="ChsH2_C"/>
</dbReference>
<reference evidence="3" key="1">
    <citation type="submission" date="2018-05" db="EMBL/GenBank/DDBJ databases">
        <authorList>
            <person name="Lanie J.A."/>
            <person name="Ng W.-L."/>
            <person name="Kazmierczak K.M."/>
            <person name="Andrzejewski T.M."/>
            <person name="Davidsen T.M."/>
            <person name="Wayne K.J."/>
            <person name="Tettelin H."/>
            <person name="Glass J.I."/>
            <person name="Rusch D."/>
            <person name="Podicherti R."/>
            <person name="Tsui H.-C.T."/>
            <person name="Winkler M.E."/>
        </authorList>
    </citation>
    <scope>NUCLEOTIDE SEQUENCE</scope>
</reference>